<feature type="domain" description="NAD-dependent epimerase/dehydratase" evidence="2">
    <location>
        <begin position="10"/>
        <end position="247"/>
    </location>
</feature>
<sequence>MRIPIQNSTILVTGGAGFIGGHLVDRLLEEQPKQVIVVDNLFVGEKANLSDALKKGVLLYVDDAEIEGCLDSVFSRHSIDIVFNCATKALNYSFLNPSNAFMTNVVVIKNLLELQRKKAFQTLCHFSSSEAYGSSVYEPMDENHPLQPTTTYAAGKAAADLMLQSYVRMFDLDAFIVRAFNNYGPRQSNHRELAAVIPKTIEKILSGEAPEIHGTGQQKRDFIYVGDTVEAVINVFSKLKPGEVVNISADSQVAIGELVEKIAQLLRYNGDIVQREARKADVISHNGCNQKLKTLVRDLRFTPLEQGLKETIRWYKGGK</sequence>
<evidence type="ECO:0000313" key="3">
    <source>
        <dbReference type="EMBL" id="SMO56495.1"/>
    </source>
</evidence>
<dbReference type="Gene3D" id="3.40.50.720">
    <property type="entry name" value="NAD(P)-binding Rossmann-like Domain"/>
    <property type="match status" value="1"/>
</dbReference>
<organism evidence="3 4">
    <name type="scientific">Melghirimyces algeriensis</name>
    <dbReference type="NCBI Taxonomy" id="910412"/>
    <lineage>
        <taxon>Bacteria</taxon>
        <taxon>Bacillati</taxon>
        <taxon>Bacillota</taxon>
        <taxon>Bacilli</taxon>
        <taxon>Bacillales</taxon>
        <taxon>Thermoactinomycetaceae</taxon>
        <taxon>Melghirimyces</taxon>
    </lineage>
</organism>
<dbReference type="EMBL" id="FXTI01000003">
    <property type="protein sequence ID" value="SMO56495.1"/>
    <property type="molecule type" value="Genomic_DNA"/>
</dbReference>
<comment type="similarity">
    <text evidence="1">Belongs to the NAD(P)-dependent epimerase/dehydratase family.</text>
</comment>
<dbReference type="InterPro" id="IPR036291">
    <property type="entry name" value="NAD(P)-bd_dom_sf"/>
</dbReference>
<dbReference type="PANTHER" id="PTHR43000">
    <property type="entry name" value="DTDP-D-GLUCOSE 4,6-DEHYDRATASE-RELATED"/>
    <property type="match status" value="1"/>
</dbReference>
<accession>A0A521CAV3</accession>
<evidence type="ECO:0000259" key="2">
    <source>
        <dbReference type="Pfam" id="PF01370"/>
    </source>
</evidence>
<dbReference type="Pfam" id="PF01370">
    <property type="entry name" value="Epimerase"/>
    <property type="match status" value="1"/>
</dbReference>
<protein>
    <submittedName>
        <fullName evidence="3">UDP-glucose 4-epimerase</fullName>
    </submittedName>
</protein>
<reference evidence="3 4" key="1">
    <citation type="submission" date="2017-05" db="EMBL/GenBank/DDBJ databases">
        <authorList>
            <person name="Varghese N."/>
            <person name="Submissions S."/>
        </authorList>
    </citation>
    <scope>NUCLEOTIDE SEQUENCE [LARGE SCALE GENOMIC DNA]</scope>
    <source>
        <strain evidence="3 4">DSM 45474</strain>
    </source>
</reference>
<evidence type="ECO:0000313" key="4">
    <source>
        <dbReference type="Proteomes" id="UP000315636"/>
    </source>
</evidence>
<dbReference type="RefSeq" id="WP_142504972.1">
    <property type="nucleotide sequence ID" value="NZ_FXTI01000003.1"/>
</dbReference>
<name>A0A521CAV3_9BACL</name>
<gene>
    <name evidence="3" type="ORF">SAMN06264849_103228</name>
</gene>
<dbReference type="InterPro" id="IPR001509">
    <property type="entry name" value="Epimerase_deHydtase"/>
</dbReference>
<dbReference type="SUPFAM" id="SSF51735">
    <property type="entry name" value="NAD(P)-binding Rossmann-fold domains"/>
    <property type="match status" value="1"/>
</dbReference>
<evidence type="ECO:0000256" key="1">
    <source>
        <dbReference type="ARBA" id="ARBA00007637"/>
    </source>
</evidence>
<dbReference type="Proteomes" id="UP000315636">
    <property type="component" value="Unassembled WGS sequence"/>
</dbReference>
<dbReference type="AlphaFoldDB" id="A0A521CAV3"/>
<proteinExistence type="inferred from homology"/>
<dbReference type="Gene3D" id="3.90.25.10">
    <property type="entry name" value="UDP-galactose 4-epimerase, domain 1"/>
    <property type="match status" value="1"/>
</dbReference>
<dbReference type="OrthoDB" id="9771073at2"/>
<keyword evidence="4" id="KW-1185">Reference proteome</keyword>